<evidence type="ECO:0000256" key="2">
    <source>
        <dbReference type="SAM" id="Phobius"/>
    </source>
</evidence>
<dbReference type="EMBL" id="KL648441">
    <property type="protein sequence ID" value="KEY70455.1"/>
    <property type="molecule type" value="Genomic_DNA"/>
</dbReference>
<keyword evidence="5" id="KW-1185">Reference proteome</keyword>
<sequence length="545" mass="56942">MVASSCWSCAVALATAFLGAVVSAAEIKRLDGIHRLEKKAQITDRPVLHRRQEGTCGTGSSACPASLNGGCCPDGYGCASESCFATTRAPSTCHSRVGYYACAAVYGGGCCPDGYICGRADNCFPPEGSANTLACPTGRFLCPASLSYGCCPDGMGCAVNQCYSTEPSTMVRTMVITTTEDGETSTYTTTRTTVSTPSEPTAFPTVVAGNEEDQQVFKFFPSSIPKASAVPDDDGGQDGGGGLTTAQLAGIVAGAVAFLIIVIIAAYLLIRRLNSVLAQVNPTRKPDSAPLTEETRPMGSEMESISVEPLMVQSSRPGRGRRQSSSFNARLDSDTPDFSSRGPTPSSFGGGYHALGAGSPRQNSFDMSGNLLGYFDLRRSGTMPVRTPSLGGRPSVDSQGAYTHVRQTSDTSEALSDPTSTDGLVSSRLAGSPGELEGSPTYPYVSELASPVDLVVVSPMSTTSQPINYQGMWNNGSSSRGGRMEMNSGAATSNLVSVAEETTASHTPHHTVPSAGSRLQRPTGDEAMVILEESPIEYAEPSFER</sequence>
<evidence type="ECO:0000313" key="4">
    <source>
        <dbReference type="EMBL" id="KEY70455.1"/>
    </source>
</evidence>
<feature type="signal peptide" evidence="3">
    <location>
        <begin position="1"/>
        <end position="24"/>
    </location>
</feature>
<keyword evidence="2" id="KW-0472">Membrane</keyword>
<organism evidence="4 5">
    <name type="scientific">Stachybotrys chartarum (strain CBS 109288 / IBT 7711)</name>
    <name type="common">Toxic black mold</name>
    <name type="synonym">Stilbospora chartarum</name>
    <dbReference type="NCBI Taxonomy" id="1280523"/>
    <lineage>
        <taxon>Eukaryota</taxon>
        <taxon>Fungi</taxon>
        <taxon>Dikarya</taxon>
        <taxon>Ascomycota</taxon>
        <taxon>Pezizomycotina</taxon>
        <taxon>Sordariomycetes</taxon>
        <taxon>Hypocreomycetidae</taxon>
        <taxon>Hypocreales</taxon>
        <taxon>Stachybotryaceae</taxon>
        <taxon>Stachybotrys</taxon>
    </lineage>
</organism>
<feature type="compositionally biased region" description="Polar residues" evidence="1">
    <location>
        <begin position="396"/>
        <end position="424"/>
    </location>
</feature>
<protein>
    <submittedName>
        <fullName evidence="4">Uncharacterized protein</fullName>
    </submittedName>
</protein>
<dbReference type="HOGENOM" id="CLU_020597_0_0_1"/>
<gene>
    <name evidence="4" type="ORF">S7711_08832</name>
</gene>
<dbReference type="AlphaFoldDB" id="A0A084AYS6"/>
<feature type="region of interest" description="Disordered" evidence="1">
    <location>
        <begin position="282"/>
        <end position="361"/>
    </location>
</feature>
<feature type="region of interest" description="Disordered" evidence="1">
    <location>
        <begin position="385"/>
        <end position="442"/>
    </location>
</feature>
<feature type="compositionally biased region" description="Low complexity" evidence="1">
    <location>
        <begin position="184"/>
        <end position="200"/>
    </location>
</feature>
<reference evidence="4 5" key="1">
    <citation type="journal article" date="2014" name="BMC Genomics">
        <title>Comparative genome sequencing reveals chemotype-specific gene clusters in the toxigenic black mold Stachybotrys.</title>
        <authorList>
            <person name="Semeiks J."/>
            <person name="Borek D."/>
            <person name="Otwinowski Z."/>
            <person name="Grishin N.V."/>
        </authorList>
    </citation>
    <scope>NUCLEOTIDE SEQUENCE [LARGE SCALE GENOMIC DNA]</scope>
    <source>
        <strain evidence="5">CBS 109288 / IBT 7711</strain>
    </source>
</reference>
<evidence type="ECO:0000256" key="3">
    <source>
        <dbReference type="SAM" id="SignalP"/>
    </source>
</evidence>
<feature type="chain" id="PRO_5001771493" evidence="3">
    <location>
        <begin position="25"/>
        <end position="545"/>
    </location>
</feature>
<evidence type="ECO:0000313" key="5">
    <source>
        <dbReference type="Proteomes" id="UP000028045"/>
    </source>
</evidence>
<accession>A0A084AYS6</accession>
<name>A0A084AYS6_STACB</name>
<feature type="region of interest" description="Disordered" evidence="1">
    <location>
        <begin position="181"/>
        <end position="200"/>
    </location>
</feature>
<feature type="transmembrane region" description="Helical" evidence="2">
    <location>
        <begin position="248"/>
        <end position="270"/>
    </location>
</feature>
<keyword evidence="2" id="KW-1133">Transmembrane helix</keyword>
<feature type="compositionally biased region" description="Polar residues" evidence="1">
    <location>
        <begin position="336"/>
        <end position="347"/>
    </location>
</feature>
<dbReference type="OrthoDB" id="5292518at2759"/>
<keyword evidence="3" id="KW-0732">Signal</keyword>
<keyword evidence="2" id="KW-0812">Transmembrane</keyword>
<proteinExistence type="predicted"/>
<evidence type="ECO:0000256" key="1">
    <source>
        <dbReference type="SAM" id="MobiDB-lite"/>
    </source>
</evidence>
<dbReference type="Proteomes" id="UP000028045">
    <property type="component" value="Unassembled WGS sequence"/>
</dbReference>